<keyword evidence="4" id="KW-1185">Reference proteome</keyword>
<accession>A0A919S7S3</accession>
<dbReference type="EMBL" id="BOQL01000014">
    <property type="protein sequence ID" value="GIM64954.1"/>
    <property type="molecule type" value="Genomic_DNA"/>
</dbReference>
<evidence type="ECO:0000256" key="1">
    <source>
        <dbReference type="SAM" id="MobiDB-lite"/>
    </source>
</evidence>
<feature type="chain" id="PRO_5039124303" description="RICIN domain-containing protein" evidence="2">
    <location>
        <begin position="24"/>
        <end position="217"/>
    </location>
</feature>
<keyword evidence="2" id="KW-0732">Signal</keyword>
<evidence type="ECO:0000256" key="2">
    <source>
        <dbReference type="SAM" id="SignalP"/>
    </source>
</evidence>
<feature type="region of interest" description="Disordered" evidence="1">
    <location>
        <begin position="28"/>
        <end position="66"/>
    </location>
</feature>
<feature type="compositionally biased region" description="Low complexity" evidence="1">
    <location>
        <begin position="36"/>
        <end position="50"/>
    </location>
</feature>
<feature type="compositionally biased region" description="Polar residues" evidence="1">
    <location>
        <begin position="51"/>
        <end position="66"/>
    </location>
</feature>
<organism evidence="3 4">
    <name type="scientific">Actinoplanes auranticolor</name>
    <dbReference type="NCBI Taxonomy" id="47988"/>
    <lineage>
        <taxon>Bacteria</taxon>
        <taxon>Bacillati</taxon>
        <taxon>Actinomycetota</taxon>
        <taxon>Actinomycetes</taxon>
        <taxon>Micromonosporales</taxon>
        <taxon>Micromonosporaceae</taxon>
        <taxon>Actinoplanes</taxon>
    </lineage>
</organism>
<sequence>MRTRRSTVLYGFLAAGLVLTQQACTRGDRQTGRPVAFTTPASAGTTAGSPKATTSGGDKSAVGTSTADPILAGRRQVVIRPIPSTESIVAFDDRGRLNLTDGEAEFGLFVLAPVGDKFLIKTARAGAGGEPSCLGIKNNGSGPLTVEATACDTRRAGQLFTITRQRADDRGRPTYAISNQGAFLQVFPRTGLIAEELGDAPLKTTYAFVDNGPVGSF</sequence>
<name>A0A919S7S3_9ACTN</name>
<protein>
    <recommendedName>
        <fullName evidence="5">RICIN domain-containing protein</fullName>
    </recommendedName>
</protein>
<dbReference type="RefSeq" id="WP_212987449.1">
    <property type="nucleotide sequence ID" value="NZ_BAABEA010000003.1"/>
</dbReference>
<dbReference type="AlphaFoldDB" id="A0A919S7S3"/>
<comment type="caution">
    <text evidence="3">The sequence shown here is derived from an EMBL/GenBank/DDBJ whole genome shotgun (WGS) entry which is preliminary data.</text>
</comment>
<gene>
    <name evidence="3" type="ORF">Aau02nite_13780</name>
</gene>
<feature type="signal peptide" evidence="2">
    <location>
        <begin position="1"/>
        <end position="23"/>
    </location>
</feature>
<dbReference type="Proteomes" id="UP000681340">
    <property type="component" value="Unassembled WGS sequence"/>
</dbReference>
<evidence type="ECO:0008006" key="5">
    <source>
        <dbReference type="Google" id="ProtNLM"/>
    </source>
</evidence>
<reference evidence="3" key="1">
    <citation type="submission" date="2021-03" db="EMBL/GenBank/DDBJ databases">
        <title>Whole genome shotgun sequence of Actinoplanes auranticolor NBRC 12245.</title>
        <authorList>
            <person name="Komaki H."/>
            <person name="Tamura T."/>
        </authorList>
    </citation>
    <scope>NUCLEOTIDE SEQUENCE</scope>
    <source>
        <strain evidence="3">NBRC 12245</strain>
    </source>
</reference>
<evidence type="ECO:0000313" key="3">
    <source>
        <dbReference type="EMBL" id="GIM64954.1"/>
    </source>
</evidence>
<evidence type="ECO:0000313" key="4">
    <source>
        <dbReference type="Proteomes" id="UP000681340"/>
    </source>
</evidence>
<proteinExistence type="predicted"/>